<keyword evidence="2" id="KW-0444">Lipid biosynthesis</keyword>
<dbReference type="GO" id="GO:0016297">
    <property type="term" value="F:fatty acyl-[ACP] hydrolase activity"/>
    <property type="evidence" value="ECO:0007669"/>
    <property type="project" value="InterPro"/>
</dbReference>
<comment type="similarity">
    <text evidence="1">Belongs to the acyl-ACP thioesterase family.</text>
</comment>
<dbReference type="AlphaFoldDB" id="A0A9D1QQ73"/>
<keyword evidence="3" id="KW-0378">Hydrolase</keyword>
<evidence type="ECO:0008006" key="12">
    <source>
        <dbReference type="Google" id="ProtNLM"/>
    </source>
</evidence>
<keyword evidence="4" id="KW-0276">Fatty acid metabolism</keyword>
<evidence type="ECO:0000256" key="2">
    <source>
        <dbReference type="ARBA" id="ARBA00022516"/>
    </source>
</evidence>
<sequence length="259" mass="29923">MSIDLRHFQMKHKVTYFECDQTGHLKLSMAFALAILVSEQHDEAVRQASGAVLNSDQAWVVTNYQAKFAAQQPQNDEEILLETEYTSANRFFAQRRYWIKRLDGQVYATIDGLFVMISLTKRKMVPINATNFRAYHLNPSTKMPKLAQPIELGDQVPPSSSNYQVRYFDLDSNRHVNNARYFDWLLDPLGADFLMHHCVRTVAIRYRHEVRYPNTINSQWVMASEEPLTTAHQIAIGKTVNVNASFTWDKKLLLVRLGL</sequence>
<evidence type="ECO:0000256" key="6">
    <source>
        <dbReference type="ARBA" id="ARBA00023098"/>
    </source>
</evidence>
<dbReference type="SUPFAM" id="SSF54637">
    <property type="entry name" value="Thioesterase/thiol ester dehydrase-isomerase"/>
    <property type="match status" value="2"/>
</dbReference>
<dbReference type="GO" id="GO:0000036">
    <property type="term" value="F:acyl carrier activity"/>
    <property type="evidence" value="ECO:0007669"/>
    <property type="project" value="TreeGrafter"/>
</dbReference>
<dbReference type="Pfam" id="PF01643">
    <property type="entry name" value="Acyl-ACP_TE"/>
    <property type="match status" value="1"/>
</dbReference>
<dbReference type="PANTHER" id="PTHR31727:SF6">
    <property type="entry name" value="OLEOYL-ACYL CARRIER PROTEIN THIOESTERASE 1, CHLOROPLASTIC"/>
    <property type="match status" value="1"/>
</dbReference>
<dbReference type="Gene3D" id="3.10.129.10">
    <property type="entry name" value="Hotdog Thioesterase"/>
    <property type="match status" value="1"/>
</dbReference>
<evidence type="ECO:0000256" key="4">
    <source>
        <dbReference type="ARBA" id="ARBA00022832"/>
    </source>
</evidence>
<evidence type="ECO:0000259" key="8">
    <source>
        <dbReference type="Pfam" id="PF01643"/>
    </source>
</evidence>
<evidence type="ECO:0000256" key="7">
    <source>
        <dbReference type="ARBA" id="ARBA00023160"/>
    </source>
</evidence>
<dbReference type="PANTHER" id="PTHR31727">
    <property type="entry name" value="OLEOYL-ACYL CARRIER PROTEIN THIOESTERASE 1, CHLOROPLASTIC"/>
    <property type="match status" value="1"/>
</dbReference>
<keyword evidence="6" id="KW-0443">Lipid metabolism</keyword>
<accession>A0A9D1QQ73</accession>
<reference evidence="10" key="1">
    <citation type="journal article" date="2021" name="PeerJ">
        <title>Extensive microbial diversity within the chicken gut microbiome revealed by metagenomics and culture.</title>
        <authorList>
            <person name="Gilroy R."/>
            <person name="Ravi A."/>
            <person name="Getino M."/>
            <person name="Pursley I."/>
            <person name="Horton D.L."/>
            <person name="Alikhan N.F."/>
            <person name="Baker D."/>
            <person name="Gharbi K."/>
            <person name="Hall N."/>
            <person name="Watson M."/>
            <person name="Adriaenssens E.M."/>
            <person name="Foster-Nyarko E."/>
            <person name="Jarju S."/>
            <person name="Secka A."/>
            <person name="Antonio M."/>
            <person name="Oren A."/>
            <person name="Chaudhuri R.R."/>
            <person name="La Ragione R."/>
            <person name="Hildebrand F."/>
            <person name="Pallen M.J."/>
        </authorList>
    </citation>
    <scope>NUCLEOTIDE SEQUENCE</scope>
    <source>
        <strain evidence="10">ChiHejej3B27-2180</strain>
    </source>
</reference>
<feature type="domain" description="Acyl-ACP thioesterase-like C-terminal" evidence="9">
    <location>
        <begin position="159"/>
        <end position="249"/>
    </location>
</feature>
<evidence type="ECO:0000259" key="9">
    <source>
        <dbReference type="Pfam" id="PF20791"/>
    </source>
</evidence>
<gene>
    <name evidence="10" type="ORF">H9876_02265</name>
</gene>
<dbReference type="InterPro" id="IPR045023">
    <property type="entry name" value="FATA/B"/>
</dbReference>
<evidence type="ECO:0000313" key="11">
    <source>
        <dbReference type="Proteomes" id="UP000886878"/>
    </source>
</evidence>
<evidence type="ECO:0000256" key="3">
    <source>
        <dbReference type="ARBA" id="ARBA00022801"/>
    </source>
</evidence>
<dbReference type="InterPro" id="IPR049427">
    <property type="entry name" value="Acyl-ACP_TE_C"/>
</dbReference>
<dbReference type="InterPro" id="IPR002864">
    <property type="entry name" value="Acyl-ACP_thioesterase_NHD"/>
</dbReference>
<keyword evidence="5" id="KW-0809">Transit peptide</keyword>
<dbReference type="CDD" id="cd00586">
    <property type="entry name" value="4HBT"/>
    <property type="match status" value="1"/>
</dbReference>
<name>A0A9D1QQ73_9LACO</name>
<dbReference type="Pfam" id="PF20791">
    <property type="entry name" value="Acyl-ACP_TE_C"/>
    <property type="match status" value="1"/>
</dbReference>
<dbReference type="EMBL" id="DXGK01000041">
    <property type="protein sequence ID" value="HIW70195.1"/>
    <property type="molecule type" value="Genomic_DNA"/>
</dbReference>
<dbReference type="InterPro" id="IPR029069">
    <property type="entry name" value="HotDog_dom_sf"/>
</dbReference>
<evidence type="ECO:0000256" key="1">
    <source>
        <dbReference type="ARBA" id="ARBA00006500"/>
    </source>
</evidence>
<comment type="caution">
    <text evidence="10">The sequence shown here is derived from an EMBL/GenBank/DDBJ whole genome shotgun (WGS) entry which is preliminary data.</text>
</comment>
<protein>
    <recommendedName>
        <fullName evidence="12">Acyl-ACP thioesterase</fullName>
    </recommendedName>
</protein>
<proteinExistence type="inferred from homology"/>
<organism evidence="10 11">
    <name type="scientific">Candidatus Limosilactobacillus merdipullorum</name>
    <dbReference type="NCBI Taxonomy" id="2838653"/>
    <lineage>
        <taxon>Bacteria</taxon>
        <taxon>Bacillati</taxon>
        <taxon>Bacillota</taxon>
        <taxon>Bacilli</taxon>
        <taxon>Lactobacillales</taxon>
        <taxon>Lactobacillaceae</taxon>
        <taxon>Limosilactobacillus</taxon>
    </lineage>
</organism>
<dbReference type="Proteomes" id="UP000886878">
    <property type="component" value="Unassembled WGS sequence"/>
</dbReference>
<reference evidence="10" key="2">
    <citation type="submission" date="2021-04" db="EMBL/GenBank/DDBJ databases">
        <authorList>
            <person name="Gilroy R."/>
        </authorList>
    </citation>
    <scope>NUCLEOTIDE SEQUENCE</scope>
    <source>
        <strain evidence="10">ChiHejej3B27-2180</strain>
    </source>
</reference>
<keyword evidence="7" id="KW-0275">Fatty acid biosynthesis</keyword>
<evidence type="ECO:0000313" key="10">
    <source>
        <dbReference type="EMBL" id="HIW70195.1"/>
    </source>
</evidence>
<evidence type="ECO:0000256" key="5">
    <source>
        <dbReference type="ARBA" id="ARBA00022946"/>
    </source>
</evidence>
<feature type="domain" description="Acyl-ACP thioesterase N-terminal hotdog" evidence="8">
    <location>
        <begin position="7"/>
        <end position="128"/>
    </location>
</feature>